<dbReference type="SUPFAM" id="SSF57783">
    <property type="entry name" value="Zinc beta-ribbon"/>
    <property type="match status" value="1"/>
</dbReference>
<proteinExistence type="predicted"/>
<dbReference type="InterPro" id="IPR036977">
    <property type="entry name" value="DNA_primase_Znf_CHC2"/>
</dbReference>
<dbReference type="GO" id="GO:0008270">
    <property type="term" value="F:zinc ion binding"/>
    <property type="evidence" value="ECO:0007669"/>
    <property type="project" value="InterPro"/>
</dbReference>
<accession>A0A4Y8SGL2</accession>
<evidence type="ECO:0008006" key="3">
    <source>
        <dbReference type="Google" id="ProtNLM"/>
    </source>
</evidence>
<dbReference type="EMBL" id="SOZE01000009">
    <property type="protein sequence ID" value="TFF37687.1"/>
    <property type="molecule type" value="Genomic_DNA"/>
</dbReference>
<comment type="caution">
    <text evidence="1">The sequence shown here is derived from an EMBL/GenBank/DDBJ whole genome shotgun (WGS) entry which is preliminary data.</text>
</comment>
<organism evidence="1 2">
    <name type="scientific">Mucilaginibacter psychrotolerans</name>
    <dbReference type="NCBI Taxonomy" id="1524096"/>
    <lineage>
        <taxon>Bacteria</taxon>
        <taxon>Pseudomonadati</taxon>
        <taxon>Bacteroidota</taxon>
        <taxon>Sphingobacteriia</taxon>
        <taxon>Sphingobacteriales</taxon>
        <taxon>Sphingobacteriaceae</taxon>
        <taxon>Mucilaginibacter</taxon>
    </lineage>
</organism>
<dbReference type="AlphaFoldDB" id="A0A4Y8SGL2"/>
<evidence type="ECO:0000313" key="1">
    <source>
        <dbReference type="EMBL" id="TFF37687.1"/>
    </source>
</evidence>
<sequence length="324" mass="37055">MHLTSKQLYFMANLLTAKELKEQASIVGLLSRLGYQPVFKRGRERMYISMLRDNDSQPSLSVNDDLGVWFDHGTGKGGNIIDFGLAYWKNLNFNEVIKKIQEACAMETGEARIIRPRKATKLPHYIVHQVKPLGTHPAITEYLKNRGVYEAAEKCLKEVYYYVEDDKGVRKQFFAAGWQNENSGWEVRNKYFKGCMGHKGITVLEANAKKAAVFEGYINYLSWRTDNPLADHSIIVLNTLSLLQAGINKAKMYSSLDVYFDRDKQGFLATKDFIKALPYATDRSSVYDGYNDYNDKIKVLHHALLSAERKTDTFFSGVRVPFSR</sequence>
<dbReference type="Pfam" id="PF13155">
    <property type="entry name" value="Toprim_2"/>
    <property type="match status" value="1"/>
</dbReference>
<dbReference type="Gene3D" id="3.90.580.10">
    <property type="entry name" value="Zinc finger, CHC2-type domain"/>
    <property type="match status" value="1"/>
</dbReference>
<dbReference type="GO" id="GO:0006260">
    <property type="term" value="P:DNA replication"/>
    <property type="evidence" value="ECO:0007669"/>
    <property type="project" value="InterPro"/>
</dbReference>
<gene>
    <name evidence="1" type="ORF">E2R66_11000</name>
</gene>
<dbReference type="GO" id="GO:0003677">
    <property type="term" value="F:DNA binding"/>
    <property type="evidence" value="ECO:0007669"/>
    <property type="project" value="InterPro"/>
</dbReference>
<protein>
    <recommendedName>
        <fullName evidence="3">Zinc finger CHC2-type domain-containing protein</fullName>
    </recommendedName>
</protein>
<reference evidence="1 2" key="1">
    <citation type="journal article" date="2017" name="Int. J. Syst. Evol. Microbiol.">
        <title>Mucilaginibacterpsychrotolerans sp. nov., isolated from peatlands.</title>
        <authorList>
            <person name="Deng Y."/>
            <person name="Shen L."/>
            <person name="Xu B."/>
            <person name="Liu Y."/>
            <person name="Gu Z."/>
            <person name="Liu H."/>
            <person name="Zhou Y."/>
        </authorList>
    </citation>
    <scope>NUCLEOTIDE SEQUENCE [LARGE SCALE GENOMIC DNA]</scope>
    <source>
        <strain evidence="1 2">NH7-4</strain>
    </source>
</reference>
<evidence type="ECO:0000313" key="2">
    <source>
        <dbReference type="Proteomes" id="UP000297540"/>
    </source>
</evidence>
<keyword evidence="2" id="KW-1185">Reference proteome</keyword>
<dbReference type="Proteomes" id="UP000297540">
    <property type="component" value="Unassembled WGS sequence"/>
</dbReference>
<name>A0A4Y8SGL2_9SPHI</name>